<evidence type="ECO:0000313" key="3">
    <source>
        <dbReference type="Proteomes" id="UP001329825"/>
    </source>
</evidence>
<name>A0ABZ1D6X4_9TREE</name>
<dbReference type="Pfam" id="PF02996">
    <property type="entry name" value="Prefoldin"/>
    <property type="match status" value="1"/>
</dbReference>
<dbReference type="InterPro" id="IPR009053">
    <property type="entry name" value="Prefoldin"/>
</dbReference>
<dbReference type="Proteomes" id="UP001329825">
    <property type="component" value="Chromosome 7"/>
</dbReference>
<evidence type="ECO:0000313" key="2">
    <source>
        <dbReference type="EMBL" id="WRT68706.1"/>
    </source>
</evidence>
<keyword evidence="3" id="KW-1185">Reference proteome</keyword>
<proteinExistence type="predicted"/>
<dbReference type="RefSeq" id="XP_062793445.1">
    <property type="nucleotide sequence ID" value="XM_062937394.1"/>
</dbReference>
<dbReference type="SUPFAM" id="SSF46579">
    <property type="entry name" value="Prefoldin"/>
    <property type="match status" value="1"/>
</dbReference>
<organism evidence="2 3">
    <name type="scientific">Kwoniella shivajii</name>
    <dbReference type="NCBI Taxonomy" id="564305"/>
    <lineage>
        <taxon>Eukaryota</taxon>
        <taxon>Fungi</taxon>
        <taxon>Dikarya</taxon>
        <taxon>Basidiomycota</taxon>
        <taxon>Agaricomycotina</taxon>
        <taxon>Tremellomycetes</taxon>
        <taxon>Tremellales</taxon>
        <taxon>Cryptococcaceae</taxon>
        <taxon>Kwoniella</taxon>
    </lineage>
</organism>
<sequence length="143" mass="16314">MASTSVSHSPLQTDTNQIYTAHLQTSILPELESTRHLLLKIENDIAEYEDLRKKIDELEKVDNVETLTELGAGVWVEAVISDTKIITLDLGLNLHLDMSLAEARRYTMKKTDILKMKRDTFSKKEEFLVWQVGQFHGAITEVN</sequence>
<dbReference type="CDD" id="cd23158">
    <property type="entry name" value="Prefoldin_UXT"/>
    <property type="match status" value="1"/>
</dbReference>
<dbReference type="EMBL" id="CP141887">
    <property type="protein sequence ID" value="WRT68706.1"/>
    <property type="molecule type" value="Genomic_DNA"/>
</dbReference>
<reference evidence="2 3" key="1">
    <citation type="submission" date="2024-01" db="EMBL/GenBank/DDBJ databases">
        <title>Comparative genomics of Cryptococcus and Kwoniella reveals pathogenesis evolution and contrasting modes of karyotype evolution via chromosome fusion or intercentromeric recombination.</title>
        <authorList>
            <person name="Coelho M.A."/>
            <person name="David-Palma M."/>
            <person name="Shea T."/>
            <person name="Bowers K."/>
            <person name="McGinley-Smith S."/>
            <person name="Mohammad A.W."/>
            <person name="Gnirke A."/>
            <person name="Yurkov A.M."/>
            <person name="Nowrousian M."/>
            <person name="Sun S."/>
            <person name="Cuomo C.A."/>
            <person name="Heitman J."/>
        </authorList>
    </citation>
    <scope>NUCLEOTIDE SEQUENCE [LARGE SCALE GENOMIC DNA]</scope>
    <source>
        <strain evidence="2">CBS 11374</strain>
    </source>
</reference>
<evidence type="ECO:0008006" key="4">
    <source>
        <dbReference type="Google" id="ProtNLM"/>
    </source>
</evidence>
<accession>A0ABZ1D6X4</accession>
<protein>
    <recommendedName>
        <fullName evidence="4">Prefoldin, alpha subunit</fullName>
    </recommendedName>
</protein>
<evidence type="ECO:0000256" key="1">
    <source>
        <dbReference type="SAM" id="Coils"/>
    </source>
</evidence>
<keyword evidence="1" id="KW-0175">Coiled coil</keyword>
<dbReference type="InterPro" id="IPR004127">
    <property type="entry name" value="Prefoldin_subunit_alpha"/>
</dbReference>
<dbReference type="GeneID" id="87957816"/>
<dbReference type="Gene3D" id="1.10.287.370">
    <property type="match status" value="1"/>
</dbReference>
<feature type="coiled-coil region" evidence="1">
    <location>
        <begin position="31"/>
        <end position="61"/>
    </location>
</feature>
<gene>
    <name evidence="2" type="ORF">IL334_005686</name>
</gene>